<evidence type="ECO:0000313" key="3">
    <source>
        <dbReference type="Proteomes" id="UP000682892"/>
    </source>
</evidence>
<reference evidence="2" key="1">
    <citation type="submission" date="2005-10" db="EMBL/GenBank/DDBJ databases">
        <authorList>
            <person name="Loftus B.J."/>
            <person name="Nene V.M."/>
            <person name="Hannick L.I."/>
            <person name="Bidwell S."/>
            <person name="Haas B."/>
            <person name="Amedeo P."/>
            <person name="Orvis J."/>
            <person name="Wortman J.R."/>
            <person name="White O.R."/>
            <person name="Salzberg S."/>
            <person name="Shumway M."/>
            <person name="Koo H."/>
            <person name="Zhao Y."/>
            <person name="Holmes M."/>
            <person name="Miller J."/>
            <person name="Schatz M."/>
            <person name="Pop M."/>
            <person name="Pai G."/>
            <person name="Utterback T."/>
            <person name="Rogers Y.-H."/>
            <person name="Kravitz S."/>
            <person name="Fraser C.M."/>
        </authorList>
    </citation>
    <scope>NUCLEOTIDE SEQUENCE</scope>
    <source>
        <strain evidence="2">Liverpool</strain>
    </source>
</reference>
<evidence type="ECO:0000256" key="1">
    <source>
        <dbReference type="SAM" id="MobiDB-lite"/>
    </source>
</evidence>
<dbReference type="AlphaFoldDB" id="Q16IB2"/>
<evidence type="ECO:0000313" key="2">
    <source>
        <dbReference type="EMBL" id="EAT33997.1"/>
    </source>
</evidence>
<reference evidence="2" key="3">
    <citation type="submission" date="2012-09" db="EMBL/GenBank/DDBJ databases">
        <authorList>
            <consortium name="VectorBase"/>
        </authorList>
    </citation>
    <scope>NUCLEOTIDE SEQUENCE</scope>
    <source>
        <strain evidence="2">Liverpool</strain>
    </source>
</reference>
<accession>Q16IB2</accession>
<sequence>MCTLLNIQCFPQTPARMESQLCSMCQREWAPIASYSEETDGILEELAESFEVARNSFRGNKFCADCHKLLTLTHQISIKIRKRKQAEEQGKPVRRPSVGQSEGRLSLAKRIRSAQQAARHRDPEHETVSESKSDEGNYPPENDHCIRFYRERSRSL</sequence>
<dbReference type="Proteomes" id="UP000682892">
    <property type="component" value="Unassembled WGS sequence"/>
</dbReference>
<protein>
    <submittedName>
        <fullName evidence="2">AAEL013734-PA</fullName>
    </submittedName>
</protein>
<name>Q16IB2_AEDAE</name>
<dbReference type="PaxDb" id="7159-AAEL013734-PA"/>
<dbReference type="HOGENOM" id="CLU_1688178_0_0_1"/>
<reference evidence="2" key="2">
    <citation type="journal article" date="2007" name="Science">
        <title>Genome sequence of Aedes aegypti, a major arbovirus vector.</title>
        <authorList>
            <person name="Nene V."/>
            <person name="Wortman J.R."/>
            <person name="Lawson D."/>
            <person name="Haas B."/>
            <person name="Kodira C."/>
            <person name="Tu Z.J."/>
            <person name="Loftus B."/>
            <person name="Xi Z."/>
            <person name="Megy K."/>
            <person name="Grabherr M."/>
            <person name="Ren Q."/>
            <person name="Zdobnov E.M."/>
            <person name="Lobo N.F."/>
            <person name="Campbell K.S."/>
            <person name="Brown S.E."/>
            <person name="Bonaldo M.F."/>
            <person name="Zhu J."/>
            <person name="Sinkins S.P."/>
            <person name="Hogenkamp D.G."/>
            <person name="Amedeo P."/>
            <person name="Arensburger P."/>
            <person name="Atkinson P.W."/>
            <person name="Bidwell S."/>
            <person name="Biedler J."/>
            <person name="Birney E."/>
            <person name="Bruggner R.V."/>
            <person name="Costas J."/>
            <person name="Coy M.R."/>
            <person name="Crabtree J."/>
            <person name="Crawford M."/>
            <person name="Debruyn B."/>
            <person name="Decaprio D."/>
            <person name="Eiglmeier K."/>
            <person name="Eisenstadt E."/>
            <person name="El-Dorry H."/>
            <person name="Gelbart W.M."/>
            <person name="Gomes S.L."/>
            <person name="Hammond M."/>
            <person name="Hannick L.I."/>
            <person name="Hogan J.R."/>
            <person name="Holmes M.H."/>
            <person name="Jaffe D."/>
            <person name="Johnston J.S."/>
            <person name="Kennedy R.C."/>
            <person name="Koo H."/>
            <person name="Kravitz S."/>
            <person name="Kriventseva E.V."/>
            <person name="Kulp D."/>
            <person name="Labutti K."/>
            <person name="Lee E."/>
            <person name="Li S."/>
            <person name="Lovin D.D."/>
            <person name="Mao C."/>
            <person name="Mauceli E."/>
            <person name="Menck C.F."/>
            <person name="Miller J.R."/>
            <person name="Montgomery P."/>
            <person name="Mori A."/>
            <person name="Nascimento A.L."/>
            <person name="Naveira H.F."/>
            <person name="Nusbaum C."/>
            <person name="O'leary S."/>
            <person name="Orvis J."/>
            <person name="Pertea M."/>
            <person name="Quesneville H."/>
            <person name="Reidenbach K.R."/>
            <person name="Rogers Y.H."/>
            <person name="Roth C.W."/>
            <person name="Schneider J.R."/>
            <person name="Schatz M."/>
            <person name="Shumway M."/>
            <person name="Stanke M."/>
            <person name="Stinson E.O."/>
            <person name="Tubio J.M."/>
            <person name="Vanzee J.P."/>
            <person name="Verjovski-Almeida S."/>
            <person name="Werner D."/>
            <person name="White O."/>
            <person name="Wyder S."/>
            <person name="Zeng Q."/>
            <person name="Zhao Q."/>
            <person name="Zhao Y."/>
            <person name="Hill C.A."/>
            <person name="Raikhel A.S."/>
            <person name="Soares M.B."/>
            <person name="Knudson D.L."/>
            <person name="Lee N.H."/>
            <person name="Galagan J."/>
            <person name="Salzberg S.L."/>
            <person name="Paulsen I.T."/>
            <person name="Dimopoulos G."/>
            <person name="Collins F.H."/>
            <person name="Birren B."/>
            <person name="Fraser-Liggett C.M."/>
            <person name="Severson D.W."/>
        </authorList>
    </citation>
    <scope>NUCLEOTIDE SEQUENCE [LARGE SCALE GENOMIC DNA]</scope>
    <source>
        <strain evidence="2">Liverpool</strain>
    </source>
</reference>
<feature type="compositionally biased region" description="Basic and acidic residues" evidence="1">
    <location>
        <begin position="119"/>
        <end position="156"/>
    </location>
</feature>
<feature type="region of interest" description="Disordered" evidence="1">
    <location>
        <begin position="80"/>
        <end position="156"/>
    </location>
</feature>
<proteinExistence type="predicted"/>
<organism evidence="2 3">
    <name type="scientific">Aedes aegypti</name>
    <name type="common">Yellowfever mosquito</name>
    <name type="synonym">Culex aegypti</name>
    <dbReference type="NCBI Taxonomy" id="7159"/>
    <lineage>
        <taxon>Eukaryota</taxon>
        <taxon>Metazoa</taxon>
        <taxon>Ecdysozoa</taxon>
        <taxon>Arthropoda</taxon>
        <taxon>Hexapoda</taxon>
        <taxon>Insecta</taxon>
        <taxon>Pterygota</taxon>
        <taxon>Neoptera</taxon>
        <taxon>Endopterygota</taxon>
        <taxon>Diptera</taxon>
        <taxon>Nematocera</taxon>
        <taxon>Culicoidea</taxon>
        <taxon>Culicidae</taxon>
        <taxon>Culicinae</taxon>
        <taxon>Aedini</taxon>
        <taxon>Aedes</taxon>
        <taxon>Stegomyia</taxon>
    </lineage>
</organism>
<gene>
    <name evidence="2" type="ORF">AaeL_AAEL013734</name>
</gene>
<dbReference type="EMBL" id="CH478091">
    <property type="protein sequence ID" value="EAT33997.1"/>
    <property type="molecule type" value="Genomic_DNA"/>
</dbReference>